<dbReference type="Pfam" id="PF07716">
    <property type="entry name" value="bZIP_2"/>
    <property type="match status" value="1"/>
</dbReference>
<evidence type="ECO:0000313" key="4">
    <source>
        <dbReference type="Proteomes" id="UP000834106"/>
    </source>
</evidence>
<dbReference type="Proteomes" id="UP000834106">
    <property type="component" value="Chromosome 10"/>
</dbReference>
<reference evidence="3" key="1">
    <citation type="submission" date="2023-05" db="EMBL/GenBank/DDBJ databases">
        <authorList>
            <person name="Huff M."/>
        </authorList>
    </citation>
    <scope>NUCLEOTIDE SEQUENCE</scope>
</reference>
<dbReference type="GO" id="GO:0006351">
    <property type="term" value="P:DNA-templated transcription"/>
    <property type="evidence" value="ECO:0007669"/>
    <property type="project" value="InterPro"/>
</dbReference>
<protein>
    <recommendedName>
        <fullName evidence="2">BZIP domain-containing protein</fullName>
    </recommendedName>
</protein>
<proteinExistence type="predicted"/>
<sequence>MQDKIDDGEVELSVDSSTNVHGSLSMDSFLDDLLRNSQTCTHTHTCNPPGPDAAHTHTCYHTHTHVFPSEQDNTPHDRSSPRSKPRRALGNREAVRKYREKKKAHTAYLEEEVKKLRIANQQLIKKLQRQASLETEILRLRGLLLDLRGKIDNELAASPLQKQCNNINTFTEGDCGIQSTGEEDLLCLAGSSTLADRIGGCGKMMATWETNCQPPTIDCQANAHNVGSAEKCFEGLMDRLLSSASPAE</sequence>
<name>A0AAD1ZHY0_9LAMI</name>
<accession>A0AAD1ZHY0</accession>
<keyword evidence="4" id="KW-1185">Reference proteome</keyword>
<evidence type="ECO:0000259" key="2">
    <source>
        <dbReference type="PROSITE" id="PS50217"/>
    </source>
</evidence>
<dbReference type="GO" id="GO:0000978">
    <property type="term" value="F:RNA polymerase II cis-regulatory region sequence-specific DNA binding"/>
    <property type="evidence" value="ECO:0007669"/>
    <property type="project" value="TreeGrafter"/>
</dbReference>
<dbReference type="Gene3D" id="1.20.5.170">
    <property type="match status" value="1"/>
</dbReference>
<organism evidence="3 4">
    <name type="scientific">Fraxinus pennsylvanica</name>
    <dbReference type="NCBI Taxonomy" id="56036"/>
    <lineage>
        <taxon>Eukaryota</taxon>
        <taxon>Viridiplantae</taxon>
        <taxon>Streptophyta</taxon>
        <taxon>Embryophyta</taxon>
        <taxon>Tracheophyta</taxon>
        <taxon>Spermatophyta</taxon>
        <taxon>Magnoliopsida</taxon>
        <taxon>eudicotyledons</taxon>
        <taxon>Gunneridae</taxon>
        <taxon>Pentapetalae</taxon>
        <taxon>asterids</taxon>
        <taxon>lamiids</taxon>
        <taxon>Lamiales</taxon>
        <taxon>Oleaceae</taxon>
        <taxon>Oleeae</taxon>
        <taxon>Fraxinus</taxon>
    </lineage>
</organism>
<dbReference type="InterPro" id="IPR031106">
    <property type="entry name" value="C/EBP"/>
</dbReference>
<dbReference type="EMBL" id="OU503045">
    <property type="protein sequence ID" value="CAI9769744.1"/>
    <property type="molecule type" value="Genomic_DNA"/>
</dbReference>
<dbReference type="InterPro" id="IPR004827">
    <property type="entry name" value="bZIP"/>
</dbReference>
<evidence type="ECO:0000256" key="1">
    <source>
        <dbReference type="SAM" id="MobiDB-lite"/>
    </source>
</evidence>
<dbReference type="AlphaFoldDB" id="A0AAD1ZHY0"/>
<dbReference type="GO" id="GO:0000981">
    <property type="term" value="F:DNA-binding transcription factor activity, RNA polymerase II-specific"/>
    <property type="evidence" value="ECO:0007669"/>
    <property type="project" value="TreeGrafter"/>
</dbReference>
<feature type="region of interest" description="Disordered" evidence="1">
    <location>
        <begin position="1"/>
        <end position="22"/>
    </location>
</feature>
<feature type="domain" description="BZIP" evidence="2">
    <location>
        <begin position="81"/>
        <end position="147"/>
    </location>
</feature>
<dbReference type="SUPFAM" id="SSF57959">
    <property type="entry name" value="Leucine zipper domain"/>
    <property type="match status" value="1"/>
</dbReference>
<dbReference type="InterPro" id="IPR046347">
    <property type="entry name" value="bZIP_sf"/>
</dbReference>
<evidence type="ECO:0000313" key="3">
    <source>
        <dbReference type="EMBL" id="CAI9769744.1"/>
    </source>
</evidence>
<dbReference type="SMART" id="SM00338">
    <property type="entry name" value="BRLZ"/>
    <property type="match status" value="1"/>
</dbReference>
<feature type="region of interest" description="Disordered" evidence="1">
    <location>
        <begin position="66"/>
        <end position="102"/>
    </location>
</feature>
<dbReference type="CDD" id="cd14686">
    <property type="entry name" value="bZIP"/>
    <property type="match status" value="1"/>
</dbReference>
<dbReference type="PANTHER" id="PTHR23334">
    <property type="entry name" value="CCAAT/ENHANCER BINDING PROTEIN"/>
    <property type="match status" value="1"/>
</dbReference>
<gene>
    <name evidence="3" type="ORF">FPE_LOCUS16546</name>
</gene>
<dbReference type="PANTHER" id="PTHR23334:SF20">
    <property type="entry name" value="BASIC LEUCINE ZIPPER 24"/>
    <property type="match status" value="1"/>
</dbReference>
<dbReference type="PROSITE" id="PS50217">
    <property type="entry name" value="BZIP"/>
    <property type="match status" value="1"/>
</dbReference>